<evidence type="ECO:0000256" key="1">
    <source>
        <dbReference type="SAM" id="Coils"/>
    </source>
</evidence>
<proteinExistence type="predicted"/>
<sequence>MVVYSLFNSVVLDLLLRHLLLVAGAAVVTVCIYYYVQRDDGGQTTEDTTVPEDPVYEQTTEPALVRHTEVVQDQMMECEREQEAHSILQNKYQEMKKTLMNKELLKEYKQEQEAHSIHHAEINESITHLEEENIEMKRSLIDQEELLKVTLAEAEEQHKKDMETITQLEEANSDLTERVEALRDTVETLRNIILQSSKKHNDLTNYREAHSIVQSEVNEMKKIITQLEEQNSEMKKTLIDKEYKQKQEAHSIHQAEINESITHLEEENIEMKRTLIDQVELMKVTLAEAEGQHQNNVQTITQLEEENSDLTERVEALRDTVETLGNIIFQSSKKHNNLTNERETHSIVQSEVNEMKKIITQLEEQNSEMKKTLIHKEELHKVALAEAEEKHQKDVETITQLEEENSDLTEKLEVLKETVEELGNVLFETNRMCDLLINEREAHSILQSENNEMKETIIQLEKDHSDLSQKVEILSDTVKELGKELFETHLQCDELTDSVSESERFTDQVQ</sequence>
<keyword evidence="1" id="KW-0175">Coiled coil</keyword>
<dbReference type="EMBL" id="JAVHJS010000004">
    <property type="protein sequence ID" value="KAK2860008.1"/>
    <property type="molecule type" value="Genomic_DNA"/>
</dbReference>
<evidence type="ECO:0000313" key="4">
    <source>
        <dbReference type="Proteomes" id="UP001187315"/>
    </source>
</evidence>
<dbReference type="Proteomes" id="UP001187315">
    <property type="component" value="Unassembled WGS sequence"/>
</dbReference>
<organism evidence="3 4">
    <name type="scientific">Tachysurus vachellii</name>
    <name type="common">Darkbarbel catfish</name>
    <name type="synonym">Pelteobagrus vachellii</name>
    <dbReference type="NCBI Taxonomy" id="175792"/>
    <lineage>
        <taxon>Eukaryota</taxon>
        <taxon>Metazoa</taxon>
        <taxon>Chordata</taxon>
        <taxon>Craniata</taxon>
        <taxon>Vertebrata</taxon>
        <taxon>Euteleostomi</taxon>
        <taxon>Actinopterygii</taxon>
        <taxon>Neopterygii</taxon>
        <taxon>Teleostei</taxon>
        <taxon>Ostariophysi</taxon>
        <taxon>Siluriformes</taxon>
        <taxon>Bagridae</taxon>
        <taxon>Tachysurus</taxon>
    </lineage>
</organism>
<feature type="coiled-coil region" evidence="1">
    <location>
        <begin position="345"/>
        <end position="477"/>
    </location>
</feature>
<keyword evidence="2" id="KW-0812">Transmembrane</keyword>
<keyword evidence="2" id="KW-1133">Transmembrane helix</keyword>
<reference evidence="3" key="1">
    <citation type="submission" date="2023-08" db="EMBL/GenBank/DDBJ databases">
        <title>Pelteobagrus vachellii genome.</title>
        <authorList>
            <person name="Liu H."/>
        </authorList>
    </citation>
    <scope>NUCLEOTIDE SEQUENCE</scope>
    <source>
        <strain evidence="3">PRFRI_2022a</strain>
        <tissue evidence="3">Muscle</tissue>
    </source>
</reference>
<evidence type="ECO:0000313" key="3">
    <source>
        <dbReference type="EMBL" id="KAK2860008.1"/>
    </source>
</evidence>
<feature type="coiled-coil region" evidence="1">
    <location>
        <begin position="126"/>
        <end position="244"/>
    </location>
</feature>
<keyword evidence="2" id="KW-0472">Membrane</keyword>
<feature type="coiled-coil region" evidence="1">
    <location>
        <begin position="286"/>
        <end position="320"/>
    </location>
</feature>
<gene>
    <name evidence="3" type="ORF">Q7C36_004174</name>
</gene>
<comment type="caution">
    <text evidence="3">The sequence shown here is derived from an EMBL/GenBank/DDBJ whole genome shotgun (WGS) entry which is preliminary data.</text>
</comment>
<name>A0AA88NLV9_TACVA</name>
<keyword evidence="4" id="KW-1185">Reference proteome</keyword>
<protein>
    <submittedName>
        <fullName evidence="3">Uncharacterized protein</fullName>
    </submittedName>
</protein>
<dbReference type="AlphaFoldDB" id="A0AA88NLV9"/>
<feature type="transmembrane region" description="Helical" evidence="2">
    <location>
        <begin position="15"/>
        <end position="36"/>
    </location>
</feature>
<accession>A0AA88NLV9</accession>
<evidence type="ECO:0000256" key="2">
    <source>
        <dbReference type="SAM" id="Phobius"/>
    </source>
</evidence>
<dbReference type="Gene3D" id="1.20.5.4090">
    <property type="match status" value="5"/>
</dbReference>